<dbReference type="AlphaFoldDB" id="A0A068VCJ4"/>
<dbReference type="EMBL" id="HG739339">
    <property type="protein sequence ID" value="CDP18565.1"/>
    <property type="molecule type" value="Genomic_DNA"/>
</dbReference>
<sequence length="39" mass="4475">MKRDGLKRIFLESRGKSDKRTGMSSRIFGARSPAYQTNQ</sequence>
<protein>
    <submittedName>
        <fullName evidence="2">Uncharacterized protein</fullName>
    </submittedName>
</protein>
<dbReference type="InParanoid" id="A0A068VCJ4"/>
<feature type="compositionally biased region" description="Basic and acidic residues" evidence="1">
    <location>
        <begin position="1"/>
        <end position="21"/>
    </location>
</feature>
<keyword evidence="3" id="KW-1185">Reference proteome</keyword>
<dbReference type="Gramene" id="CDP18565">
    <property type="protein sequence ID" value="CDP18565"/>
    <property type="gene ID" value="GSCOC_T00004227001"/>
</dbReference>
<gene>
    <name evidence="2" type="ORF">GSCOC_T00004227001</name>
</gene>
<reference evidence="3" key="1">
    <citation type="journal article" date="2014" name="Science">
        <title>The coffee genome provides insight into the convergent evolution of caffeine biosynthesis.</title>
        <authorList>
            <person name="Denoeud F."/>
            <person name="Carretero-Paulet L."/>
            <person name="Dereeper A."/>
            <person name="Droc G."/>
            <person name="Guyot R."/>
            <person name="Pietrella M."/>
            <person name="Zheng C."/>
            <person name="Alberti A."/>
            <person name="Anthony F."/>
            <person name="Aprea G."/>
            <person name="Aury J.M."/>
            <person name="Bento P."/>
            <person name="Bernard M."/>
            <person name="Bocs S."/>
            <person name="Campa C."/>
            <person name="Cenci A."/>
            <person name="Combes M.C."/>
            <person name="Crouzillat D."/>
            <person name="Da Silva C."/>
            <person name="Daddiego L."/>
            <person name="De Bellis F."/>
            <person name="Dussert S."/>
            <person name="Garsmeur O."/>
            <person name="Gayraud T."/>
            <person name="Guignon V."/>
            <person name="Jahn K."/>
            <person name="Jamilloux V."/>
            <person name="Joet T."/>
            <person name="Labadie K."/>
            <person name="Lan T."/>
            <person name="Leclercq J."/>
            <person name="Lepelley M."/>
            <person name="Leroy T."/>
            <person name="Li L.T."/>
            <person name="Librado P."/>
            <person name="Lopez L."/>
            <person name="Munoz A."/>
            <person name="Noel B."/>
            <person name="Pallavicini A."/>
            <person name="Perrotta G."/>
            <person name="Poncet V."/>
            <person name="Pot D."/>
            <person name="Priyono X."/>
            <person name="Rigoreau M."/>
            <person name="Rouard M."/>
            <person name="Rozas J."/>
            <person name="Tranchant-Dubreuil C."/>
            <person name="VanBuren R."/>
            <person name="Zhang Q."/>
            <person name="Andrade A.C."/>
            <person name="Argout X."/>
            <person name="Bertrand B."/>
            <person name="de Kochko A."/>
            <person name="Graziosi G."/>
            <person name="Henry R.J."/>
            <person name="Jayarama X."/>
            <person name="Ming R."/>
            <person name="Nagai C."/>
            <person name="Rounsley S."/>
            <person name="Sankoff D."/>
            <person name="Giuliano G."/>
            <person name="Albert V.A."/>
            <person name="Wincker P."/>
            <person name="Lashermes P."/>
        </authorList>
    </citation>
    <scope>NUCLEOTIDE SEQUENCE [LARGE SCALE GENOMIC DNA]</scope>
    <source>
        <strain evidence="3">cv. DH200-94</strain>
    </source>
</reference>
<accession>A0A068VCJ4</accession>
<evidence type="ECO:0000313" key="3">
    <source>
        <dbReference type="Proteomes" id="UP000295252"/>
    </source>
</evidence>
<evidence type="ECO:0000313" key="2">
    <source>
        <dbReference type="EMBL" id="CDP18565.1"/>
    </source>
</evidence>
<name>A0A068VCJ4_COFCA</name>
<dbReference type="Proteomes" id="UP000295252">
    <property type="component" value="Chromosome III"/>
</dbReference>
<proteinExistence type="predicted"/>
<organism evidence="2 3">
    <name type="scientific">Coffea canephora</name>
    <name type="common">Robusta coffee</name>
    <dbReference type="NCBI Taxonomy" id="49390"/>
    <lineage>
        <taxon>Eukaryota</taxon>
        <taxon>Viridiplantae</taxon>
        <taxon>Streptophyta</taxon>
        <taxon>Embryophyta</taxon>
        <taxon>Tracheophyta</taxon>
        <taxon>Spermatophyta</taxon>
        <taxon>Magnoliopsida</taxon>
        <taxon>eudicotyledons</taxon>
        <taxon>Gunneridae</taxon>
        <taxon>Pentapetalae</taxon>
        <taxon>asterids</taxon>
        <taxon>lamiids</taxon>
        <taxon>Gentianales</taxon>
        <taxon>Rubiaceae</taxon>
        <taxon>Ixoroideae</taxon>
        <taxon>Gardenieae complex</taxon>
        <taxon>Bertiereae - Coffeeae clade</taxon>
        <taxon>Coffeeae</taxon>
        <taxon>Coffea</taxon>
    </lineage>
</organism>
<evidence type="ECO:0000256" key="1">
    <source>
        <dbReference type="SAM" id="MobiDB-lite"/>
    </source>
</evidence>
<feature type="region of interest" description="Disordered" evidence="1">
    <location>
        <begin position="1"/>
        <end position="39"/>
    </location>
</feature>